<evidence type="ECO:0000256" key="1">
    <source>
        <dbReference type="SAM" id="MobiDB-lite"/>
    </source>
</evidence>
<dbReference type="EMBL" id="LSMT01000216">
    <property type="protein sequence ID" value="PFX23168.1"/>
    <property type="molecule type" value="Genomic_DNA"/>
</dbReference>
<evidence type="ECO:0000313" key="2">
    <source>
        <dbReference type="EMBL" id="PFX23168.1"/>
    </source>
</evidence>
<reference evidence="3" key="1">
    <citation type="journal article" date="2017" name="bioRxiv">
        <title>Comparative analysis of the genomes of Stylophora pistillata and Acropora digitifera provides evidence for extensive differences between species of corals.</title>
        <authorList>
            <person name="Voolstra C.R."/>
            <person name="Li Y."/>
            <person name="Liew Y.J."/>
            <person name="Baumgarten S."/>
            <person name="Zoccola D."/>
            <person name="Flot J.-F."/>
            <person name="Tambutte S."/>
            <person name="Allemand D."/>
            <person name="Aranda M."/>
        </authorList>
    </citation>
    <scope>NUCLEOTIDE SEQUENCE [LARGE SCALE GENOMIC DNA]</scope>
</reference>
<sequence>MSCTLAETKLNRKSTRTHGSVWTAIMSFFVLLDSAELVLSSPLWKIDADIPYQRIMKYNVTITKSGEWYNERIEVDEEKQTELIKVPATSKKHRSNILLDFKTNTSMFQLPDKKICLFMPFDQETPSPSQLIRSLDSEKDKEIEKRQQSIQNDQEIVDDENENPAIREQAGERIKEVIEQIDALENERERL</sequence>
<proteinExistence type="predicted"/>
<protein>
    <submittedName>
        <fullName evidence="2">Uncharacterized protein</fullName>
    </submittedName>
</protein>
<comment type="caution">
    <text evidence="2">The sequence shown here is derived from an EMBL/GenBank/DDBJ whole genome shotgun (WGS) entry which is preliminary data.</text>
</comment>
<dbReference type="OrthoDB" id="5978086at2759"/>
<keyword evidence="3" id="KW-1185">Reference proteome</keyword>
<dbReference type="Proteomes" id="UP000225706">
    <property type="component" value="Unassembled WGS sequence"/>
</dbReference>
<organism evidence="2 3">
    <name type="scientific">Stylophora pistillata</name>
    <name type="common">Smooth cauliflower coral</name>
    <dbReference type="NCBI Taxonomy" id="50429"/>
    <lineage>
        <taxon>Eukaryota</taxon>
        <taxon>Metazoa</taxon>
        <taxon>Cnidaria</taxon>
        <taxon>Anthozoa</taxon>
        <taxon>Hexacorallia</taxon>
        <taxon>Scleractinia</taxon>
        <taxon>Astrocoeniina</taxon>
        <taxon>Pocilloporidae</taxon>
        <taxon>Stylophora</taxon>
    </lineage>
</organism>
<evidence type="ECO:0000313" key="3">
    <source>
        <dbReference type="Proteomes" id="UP000225706"/>
    </source>
</evidence>
<accession>A0A2B4S3N2</accession>
<name>A0A2B4S3N2_STYPI</name>
<gene>
    <name evidence="2" type="ORF">AWC38_SpisGene12302</name>
</gene>
<dbReference type="AlphaFoldDB" id="A0A2B4S3N2"/>
<feature type="compositionally biased region" description="Basic and acidic residues" evidence="1">
    <location>
        <begin position="137"/>
        <end position="147"/>
    </location>
</feature>
<feature type="region of interest" description="Disordered" evidence="1">
    <location>
        <begin position="137"/>
        <end position="171"/>
    </location>
</feature>